<dbReference type="AlphaFoldDB" id="A0A1S8AUV6"/>
<dbReference type="OrthoDB" id="82393at2157"/>
<evidence type="ECO:0000256" key="13">
    <source>
        <dbReference type="ARBA" id="ARBA00023136"/>
    </source>
</evidence>
<evidence type="ECO:0000256" key="8">
    <source>
        <dbReference type="ARBA" id="ARBA00022679"/>
    </source>
</evidence>
<keyword evidence="14" id="KW-0464">Manganese</keyword>
<dbReference type="Gene3D" id="3.40.50.12610">
    <property type="match status" value="1"/>
</dbReference>
<organism evidence="22 23">
    <name type="scientific">Natrinema saccharevitans</name>
    <dbReference type="NCBI Taxonomy" id="301967"/>
    <lineage>
        <taxon>Archaea</taxon>
        <taxon>Methanobacteriati</taxon>
        <taxon>Methanobacteriota</taxon>
        <taxon>Stenosarchaea group</taxon>
        <taxon>Halobacteria</taxon>
        <taxon>Halobacteriales</taxon>
        <taxon>Natrialbaceae</taxon>
        <taxon>Natrinema</taxon>
    </lineage>
</organism>
<dbReference type="STRING" id="301967.A6E15_03895"/>
<evidence type="ECO:0000256" key="7">
    <source>
        <dbReference type="ARBA" id="ARBA00022676"/>
    </source>
</evidence>
<keyword evidence="7" id="KW-0328">Glycosyltransferase</keyword>
<evidence type="ECO:0000256" key="9">
    <source>
        <dbReference type="ARBA" id="ARBA00022692"/>
    </source>
</evidence>
<evidence type="ECO:0000256" key="11">
    <source>
        <dbReference type="ARBA" id="ARBA00022842"/>
    </source>
</evidence>
<feature type="domain" description="Oligosaccharyl transferase STT3 N-terminal" evidence="19">
    <location>
        <begin position="31"/>
        <end position="270"/>
    </location>
</feature>
<feature type="transmembrane region" description="Helical" evidence="18">
    <location>
        <begin position="147"/>
        <end position="163"/>
    </location>
</feature>
<keyword evidence="9 18" id="KW-0812">Transmembrane</keyword>
<dbReference type="EC" id="2.4.99.21" evidence="6"/>
<dbReference type="UniPathway" id="UPA00378"/>
<feature type="transmembrane region" description="Helical" evidence="18">
    <location>
        <begin position="96"/>
        <end position="114"/>
    </location>
</feature>
<comment type="cofactor">
    <cofactor evidence="1">
        <name>Mn(2+)</name>
        <dbReference type="ChEBI" id="CHEBI:29035"/>
    </cofactor>
</comment>
<keyword evidence="10" id="KW-0479">Metal-binding</keyword>
<dbReference type="PANTHER" id="PTHR13872">
    <property type="entry name" value="DOLICHYL-DIPHOSPHOOLIGOSACCHARIDE--PROTEIN GLYCOSYLTRANSFERASE SUBUNIT"/>
    <property type="match status" value="1"/>
</dbReference>
<evidence type="ECO:0000256" key="17">
    <source>
        <dbReference type="SAM" id="MobiDB-lite"/>
    </source>
</evidence>
<feature type="transmembrane region" description="Helical" evidence="18">
    <location>
        <begin position="399"/>
        <end position="417"/>
    </location>
</feature>
<dbReference type="GO" id="GO:0046872">
    <property type="term" value="F:metal ion binding"/>
    <property type="evidence" value="ECO:0007669"/>
    <property type="project" value="UniProtKB-KW"/>
</dbReference>
<comment type="caution">
    <text evidence="22">The sequence shown here is derived from an EMBL/GenBank/DDBJ whole genome shotgun (WGS) entry which is preliminary data.</text>
</comment>
<accession>A0A1S8AUV6</accession>
<evidence type="ECO:0000259" key="19">
    <source>
        <dbReference type="Pfam" id="PF02516"/>
    </source>
</evidence>
<dbReference type="InterPro" id="IPR003674">
    <property type="entry name" value="Oligo_trans_STT3"/>
</dbReference>
<evidence type="ECO:0000256" key="4">
    <source>
        <dbReference type="ARBA" id="ARBA00004922"/>
    </source>
</evidence>
<reference evidence="23" key="1">
    <citation type="submission" date="2016-04" db="EMBL/GenBank/DDBJ databases">
        <authorList>
            <person name="Chen S.-C."/>
            <person name="Lai M.-C."/>
        </authorList>
    </citation>
    <scope>NUCLEOTIDE SEQUENCE [LARGE SCALE GENOMIC DNA]</scope>
    <source>
        <strain evidence="23">AB14</strain>
    </source>
</reference>
<dbReference type="GO" id="GO:0005886">
    <property type="term" value="C:plasma membrane"/>
    <property type="evidence" value="ECO:0007669"/>
    <property type="project" value="UniProtKB-SubCell"/>
</dbReference>
<evidence type="ECO:0000256" key="10">
    <source>
        <dbReference type="ARBA" id="ARBA00022723"/>
    </source>
</evidence>
<feature type="compositionally biased region" description="Low complexity" evidence="17">
    <location>
        <begin position="961"/>
        <end position="977"/>
    </location>
</feature>
<feature type="domain" description="AglB-like core" evidence="21">
    <location>
        <begin position="525"/>
        <end position="625"/>
    </location>
</feature>
<comment type="pathway">
    <text evidence="4">Protein modification; protein glycosylation.</text>
</comment>
<dbReference type="Pfam" id="PF02516">
    <property type="entry name" value="STT3"/>
    <property type="match status" value="1"/>
</dbReference>
<dbReference type="InterPro" id="IPR026410">
    <property type="entry name" value="OlisacTrfase_arch"/>
</dbReference>
<evidence type="ECO:0000256" key="15">
    <source>
        <dbReference type="ARBA" id="ARBA00030679"/>
    </source>
</evidence>
<feature type="domain" description="Archaeal glycosylation protein B peripheral" evidence="20">
    <location>
        <begin position="808"/>
        <end position="916"/>
    </location>
</feature>
<feature type="transmembrane region" description="Helical" evidence="18">
    <location>
        <begin position="269"/>
        <end position="289"/>
    </location>
</feature>
<evidence type="ECO:0000313" key="22">
    <source>
        <dbReference type="EMBL" id="OLZ40174.1"/>
    </source>
</evidence>
<evidence type="ECO:0000256" key="5">
    <source>
        <dbReference type="ARBA" id="ARBA00010810"/>
    </source>
</evidence>
<name>A0A1S8AUV6_9EURY</name>
<evidence type="ECO:0000259" key="20">
    <source>
        <dbReference type="Pfam" id="PF18079"/>
    </source>
</evidence>
<feature type="transmembrane region" description="Helical" evidence="18">
    <location>
        <begin position="244"/>
        <end position="262"/>
    </location>
</feature>
<evidence type="ECO:0000256" key="2">
    <source>
        <dbReference type="ARBA" id="ARBA00001946"/>
    </source>
</evidence>
<evidence type="ECO:0000256" key="16">
    <source>
        <dbReference type="ARBA" id="ARBA00034066"/>
    </source>
</evidence>
<dbReference type="Proteomes" id="UP000189370">
    <property type="component" value="Unassembled WGS sequence"/>
</dbReference>
<protein>
    <recommendedName>
        <fullName evidence="6">dolichyl-phosphooligosaccharide-protein glycotransferase</fullName>
        <ecNumber evidence="6">2.4.99.21</ecNumber>
    </recommendedName>
    <alternativeName>
        <fullName evidence="15">Oligosaccharyl transferase</fullName>
    </alternativeName>
</protein>
<evidence type="ECO:0000256" key="1">
    <source>
        <dbReference type="ARBA" id="ARBA00001936"/>
    </source>
</evidence>
<feature type="compositionally biased region" description="Acidic residues" evidence="17">
    <location>
        <begin position="923"/>
        <end position="935"/>
    </location>
</feature>
<keyword evidence="23" id="KW-1185">Reference proteome</keyword>
<evidence type="ECO:0000313" key="23">
    <source>
        <dbReference type="Proteomes" id="UP000189370"/>
    </source>
</evidence>
<dbReference type="PANTHER" id="PTHR13872:SF1">
    <property type="entry name" value="DOLICHYL-DIPHOSPHOOLIGOSACCHARIDE--PROTEIN GLYCOSYLTRANSFERASE SUBUNIT STT3B"/>
    <property type="match status" value="1"/>
</dbReference>
<dbReference type="InterPro" id="IPR048307">
    <property type="entry name" value="STT3_N"/>
</dbReference>
<dbReference type="RefSeq" id="WP_076143877.1">
    <property type="nucleotide sequence ID" value="NZ_LWLN01000001.1"/>
</dbReference>
<proteinExistence type="inferred from homology"/>
<feature type="transmembrane region" description="Helical" evidence="18">
    <location>
        <begin position="424"/>
        <end position="441"/>
    </location>
</feature>
<feature type="transmembrane region" description="Helical" evidence="18">
    <location>
        <begin position="23"/>
        <end position="39"/>
    </location>
</feature>
<dbReference type="Pfam" id="PF18079">
    <property type="entry name" value="AglB_L1"/>
    <property type="match status" value="1"/>
</dbReference>
<dbReference type="GO" id="GO:0004576">
    <property type="term" value="F:oligosaccharyl transferase activity"/>
    <property type="evidence" value="ECO:0007669"/>
    <property type="project" value="InterPro"/>
</dbReference>
<dbReference type="EMBL" id="LWLN01000001">
    <property type="protein sequence ID" value="OLZ40174.1"/>
    <property type="molecule type" value="Genomic_DNA"/>
</dbReference>
<keyword evidence="8" id="KW-0808">Transferase</keyword>
<comment type="cofactor">
    <cofactor evidence="2">
        <name>Mg(2+)</name>
        <dbReference type="ChEBI" id="CHEBI:18420"/>
    </cofactor>
</comment>
<evidence type="ECO:0000256" key="12">
    <source>
        <dbReference type="ARBA" id="ARBA00022989"/>
    </source>
</evidence>
<evidence type="ECO:0000259" key="21">
    <source>
        <dbReference type="Pfam" id="PF22627"/>
    </source>
</evidence>
<evidence type="ECO:0000256" key="3">
    <source>
        <dbReference type="ARBA" id="ARBA00004651"/>
    </source>
</evidence>
<feature type="region of interest" description="Disordered" evidence="17">
    <location>
        <begin position="923"/>
        <end position="977"/>
    </location>
</feature>
<dbReference type="InterPro" id="IPR054479">
    <property type="entry name" value="AglB-like_core"/>
</dbReference>
<dbReference type="Pfam" id="PF22627">
    <property type="entry name" value="AglB_core-like"/>
    <property type="match status" value="1"/>
</dbReference>
<feature type="transmembrane region" description="Helical" evidence="18">
    <location>
        <begin position="120"/>
        <end position="142"/>
    </location>
</feature>
<feature type="compositionally biased region" description="Acidic residues" evidence="17">
    <location>
        <begin position="943"/>
        <end position="960"/>
    </location>
</feature>
<keyword evidence="13 18" id="KW-0472">Membrane</keyword>
<feature type="transmembrane region" description="Helical" evidence="18">
    <location>
        <begin position="301"/>
        <end position="321"/>
    </location>
</feature>
<feature type="transmembrane region" description="Helical" evidence="18">
    <location>
        <begin position="447"/>
        <end position="470"/>
    </location>
</feature>
<comment type="subcellular location">
    <subcellularLocation>
        <location evidence="3">Cell membrane</location>
        <topology evidence="3">Multi-pass membrane protein</topology>
    </subcellularLocation>
</comment>
<feature type="transmembrane region" description="Helical" evidence="18">
    <location>
        <begin position="183"/>
        <end position="200"/>
    </location>
</feature>
<comment type="similarity">
    <text evidence="5">Belongs to the STT3 family.</text>
</comment>
<comment type="catalytic activity">
    <reaction evidence="16">
        <text>an archaeal dolichyl phosphooligosaccharide + [protein]-L-asparagine = an archaeal dolichyl phosphate + a glycoprotein with the oligosaccharide chain attached by N-beta-D-glycosyl linkage to a protein L-asparagine.</text>
        <dbReference type="EC" id="2.4.99.21"/>
    </reaction>
</comment>
<gene>
    <name evidence="22" type="ORF">A6E15_03895</name>
</gene>
<dbReference type="NCBIfam" id="TIGR04154">
    <property type="entry name" value="archaeo_STT3"/>
    <property type="match status" value="1"/>
</dbReference>
<evidence type="ECO:0000256" key="14">
    <source>
        <dbReference type="ARBA" id="ARBA00023211"/>
    </source>
</evidence>
<feature type="transmembrane region" description="Helical" evidence="18">
    <location>
        <begin position="333"/>
        <end position="353"/>
    </location>
</feature>
<dbReference type="InterPro" id="IPR041154">
    <property type="entry name" value="AglB_P1"/>
</dbReference>
<keyword evidence="11" id="KW-0460">Magnesium</keyword>
<sequence>MSTDTERVDEGTETSTLETLQNWYHLPVLGAVMLFMVWLRTQSYDRFVTGDGTPALAGIDSWYQWRTISWTAENYPHTMPYEVWTGFPTGTSVGQFGTLFDQLIVTAAMIVGLGDPSPQTLYAVSLLAIPVMAALVAIPVFYAGRRLGGTIGGLVSVVVLALSKGQFLSRSTVGQLDHHAGEVLFMAFAVLAMMVALTAGEREKPAYELLAAKDWDALRTPAIYSALAGLAMALYVWVWPSAIVLIGIFGVFFAVQLCLDYLRGVSPDHVAFVGAISLGVTTVLTTLLIDQAGIGITSFSFLQPLSALLVALGCVFMAWLAREWNNRDLDRRYYPVAIVGIAAAAVLVMWVALPGLYDTFVGNLTSRLLPLNPSTGTLTIQEAQPPDAFFEHVFREFGSAFYTMLAGLTFLAIRPLLGRKFRAEHTLVIVWSLFLISMTATQVRFSYYLVLAVAIVNAAFIAELVQLFSLDLTGSLESIKSIETYQVIVVVLVVVLLFAPLLPPLATATAWGSAQGGGPHPSATTWEDSNEWLQENTPAPGNYGDANNADQLDYYGTYSPEGSDYEYPEGAYGVLSWWDYGHLITTQAERIPHSNPFQQNARSSSAFLTAQSEERAELILDAIATGESVSEQSNEELETIVEGNETDEEIRYVMIDDQMIGGKFSAITAWTGPDYASYVQNEQYRSGNSTVQLPSSNENYENTTIASLYRQDAASMEHYRLVHESDDYAIVGGMQVGNQRLPHYSLSFSQYNRATGQNLETGWSNQTAAIQQQLAQARSNDQVYQQLGVPMWDAHVESRVKTYERVEGATITGSVDAESIDADNATAVVSVPLETGPGRTFSYRQNVDVDADGSFEVTVPYATNDELGVEDGHTDSSVEALGNYTVRAIAPSGNETVQYGGETTVPEPAVVNGESVDVSLEEIETDTGNESDETAGNETTGNEADDDGTTDDGTTDDGSTDNETAAAVAPIAADPAT</sequence>
<feature type="transmembrane region" description="Helical" evidence="18">
    <location>
        <begin position="482"/>
        <end position="502"/>
    </location>
</feature>
<evidence type="ECO:0000256" key="18">
    <source>
        <dbReference type="SAM" id="Phobius"/>
    </source>
</evidence>
<keyword evidence="12 18" id="KW-1133">Transmembrane helix</keyword>
<dbReference type="Gene3D" id="2.60.40.3390">
    <property type="match status" value="1"/>
</dbReference>
<evidence type="ECO:0000256" key="6">
    <source>
        <dbReference type="ARBA" id="ARBA00012602"/>
    </source>
</evidence>